<feature type="compositionally biased region" description="Acidic residues" evidence="1">
    <location>
        <begin position="40"/>
        <end position="66"/>
    </location>
</feature>
<dbReference type="GeneID" id="37616596"/>
<proteinExistence type="predicted"/>
<dbReference type="EMBL" id="KR024710">
    <property type="protein sequence ID" value="ALE15308.1"/>
    <property type="molecule type" value="Genomic_DNA"/>
</dbReference>
<keyword evidence="3" id="KW-1185">Reference proteome</keyword>
<name>A0A0M4MQZ5_9ADEN</name>
<reference evidence="2" key="1">
    <citation type="submission" date="2015-03" db="EMBL/GenBank/DDBJ databases">
        <title>Phylogenetic analysis of the first cetacean adenovirus genome suggests coevolution with the Cetartiodactyla.</title>
        <authorList>
            <person name="Standorf K."/>
            <person name="Cortes-Hinojosa G."/>
            <person name="Venn-Watson S."/>
            <person name="Rivera R."/>
            <person name="Archer L.L."/>
            <person name="Wellehan J.F.X. Jr."/>
        </authorList>
    </citation>
    <scope>NUCLEOTIDE SEQUENCE</scope>
    <source>
        <strain evidence="2">Tt11018</strain>
    </source>
</reference>
<protein>
    <submittedName>
        <fullName evidence="2">P22K</fullName>
    </submittedName>
</protein>
<dbReference type="KEGG" id="vg:37616596"/>
<organism evidence="2 3">
    <name type="scientific">bottlenose dolphin adenovirus 2</name>
    <dbReference type="NCBI Taxonomy" id="2849592"/>
    <lineage>
        <taxon>Viruses</taxon>
        <taxon>Varidnaviria</taxon>
        <taxon>Bamfordvirae</taxon>
        <taxon>Preplasmiviricota</taxon>
        <taxon>Polisuviricotina</taxon>
        <taxon>Pharingeaviricetes</taxon>
        <taxon>Rowavirales</taxon>
        <taxon>Adenoviridae</taxon>
        <taxon>Mastadenovirus</taxon>
        <taxon>Mastadenovirus delphinidae</taxon>
        <taxon>Dolphin mastadenovirus A</taxon>
    </lineage>
</organism>
<feature type="region of interest" description="Disordered" evidence="1">
    <location>
        <begin position="1"/>
        <end position="80"/>
    </location>
</feature>
<dbReference type="OrthoDB" id="23792at10239"/>
<accession>A0A0M4MQZ5</accession>
<gene>
    <name evidence="2" type="primary">p22K</name>
</gene>
<dbReference type="Proteomes" id="UP000232640">
    <property type="component" value="Segment"/>
</dbReference>
<dbReference type="RefSeq" id="YP_009505700.1">
    <property type="nucleotide sequence ID" value="NC_038333.1"/>
</dbReference>
<evidence type="ECO:0000256" key="1">
    <source>
        <dbReference type="SAM" id="MobiDB-lite"/>
    </source>
</evidence>
<evidence type="ECO:0000313" key="2">
    <source>
        <dbReference type="EMBL" id="ALE15308.1"/>
    </source>
</evidence>
<sequence length="149" mass="17371">MRTSTTEPKPARPTSLNLTNPKMKKHLMKPKEEGPLPVESDQEEEGEWYEDISDSSEEEGTTEEEVTAPPPLKKAKKETRWDIAPNAGKERTYRSWRIHKHLLLACLAACQHNVAFARRYMLFKHGVNIPKNVIHYYNSYYRQTKSEEQ</sequence>
<evidence type="ECO:0000313" key="3">
    <source>
        <dbReference type="Proteomes" id="UP000232640"/>
    </source>
</evidence>